<reference evidence="1 2" key="1">
    <citation type="submission" date="2019-06" db="EMBL/GenBank/DDBJ databases">
        <title>Genome sequence of Litorilinea aerophila BAA-2444.</title>
        <authorList>
            <person name="Maclea K.S."/>
            <person name="Maurais E.G."/>
            <person name="Iannazzi L.C."/>
        </authorList>
    </citation>
    <scope>NUCLEOTIDE SEQUENCE [LARGE SCALE GENOMIC DNA]</scope>
    <source>
        <strain evidence="1 2">ATCC BAA-2444</strain>
    </source>
</reference>
<sequence>MTIGGVSVVSTAAEWPVPQAPTFYFIGVTTGHSSAMVLFPRWMEALGRPEVTIQGVDFVPHDRPARYRSLVEHIKREPLALGGLVTTHKIDLLEASRDLFNRLGPYAALLGEVSSIAKEDGQLVGRATDPVAGGIALRAVLGDGYFGRTGGHLLCFGAGGSAAALALYLIRQEKPEDRPRRFVVVNRSQPRLDRLRSLVERLQTDIQFEYICNQDPRRNDEIMAALPDGSVVINATGMGKDRPGSPITDAGRFPFRGVAWELNYRGELNFLHQALAQQKARQLTVEDGWLYFLHGWSLVIGHVLHREIDPATFDRLAAIAGAVAPRTGLGARTERS</sequence>
<dbReference type="AlphaFoldDB" id="A0A540VGQ8"/>
<dbReference type="InParanoid" id="A0A540VGQ8"/>
<protein>
    <submittedName>
        <fullName evidence="1">Shikimate dehydrogenase</fullName>
    </submittedName>
</protein>
<name>A0A540VGQ8_9CHLR</name>
<dbReference type="Proteomes" id="UP000317371">
    <property type="component" value="Unassembled WGS sequence"/>
</dbReference>
<comment type="caution">
    <text evidence="1">The sequence shown here is derived from an EMBL/GenBank/DDBJ whole genome shotgun (WGS) entry which is preliminary data.</text>
</comment>
<evidence type="ECO:0000313" key="1">
    <source>
        <dbReference type="EMBL" id="TQE95945.1"/>
    </source>
</evidence>
<evidence type="ECO:0000313" key="2">
    <source>
        <dbReference type="Proteomes" id="UP000317371"/>
    </source>
</evidence>
<proteinExistence type="predicted"/>
<dbReference type="OrthoDB" id="8990234at2"/>
<dbReference type="SUPFAM" id="SSF51735">
    <property type="entry name" value="NAD(P)-binding Rossmann-fold domains"/>
    <property type="match status" value="1"/>
</dbReference>
<keyword evidence="2" id="KW-1185">Reference proteome</keyword>
<gene>
    <name evidence="1" type="ORF">FKZ61_09365</name>
</gene>
<dbReference type="Gene3D" id="3.40.50.720">
    <property type="entry name" value="NAD(P)-binding Rossmann-like Domain"/>
    <property type="match status" value="1"/>
</dbReference>
<organism evidence="1 2">
    <name type="scientific">Litorilinea aerophila</name>
    <dbReference type="NCBI Taxonomy" id="1204385"/>
    <lineage>
        <taxon>Bacteria</taxon>
        <taxon>Bacillati</taxon>
        <taxon>Chloroflexota</taxon>
        <taxon>Caldilineae</taxon>
        <taxon>Caldilineales</taxon>
        <taxon>Caldilineaceae</taxon>
        <taxon>Litorilinea</taxon>
    </lineage>
</organism>
<dbReference type="EMBL" id="VIGC01000010">
    <property type="protein sequence ID" value="TQE95945.1"/>
    <property type="molecule type" value="Genomic_DNA"/>
</dbReference>
<accession>A0A540VGQ8</accession>
<dbReference type="InterPro" id="IPR036291">
    <property type="entry name" value="NAD(P)-bd_dom_sf"/>
</dbReference>